<protein>
    <submittedName>
        <fullName evidence="4">Acetyl-CoA synthetase-like protein</fullName>
    </submittedName>
</protein>
<evidence type="ECO:0000256" key="2">
    <source>
        <dbReference type="ARBA" id="ARBA00022553"/>
    </source>
</evidence>
<dbReference type="InterPro" id="IPR036736">
    <property type="entry name" value="ACP-like_sf"/>
</dbReference>
<dbReference type="PANTHER" id="PTHR43439:SF2">
    <property type="entry name" value="ENZYME, PUTATIVE (JCVI)-RELATED"/>
    <property type="match status" value="1"/>
</dbReference>
<dbReference type="PANTHER" id="PTHR43439">
    <property type="entry name" value="PHENYLACETATE-COENZYME A LIGASE"/>
    <property type="match status" value="1"/>
</dbReference>
<dbReference type="AlphaFoldDB" id="A0AAN6YUX4"/>
<dbReference type="InterPro" id="IPR051414">
    <property type="entry name" value="Adenylate-forming_Reductase"/>
</dbReference>
<dbReference type="Proteomes" id="UP001302812">
    <property type="component" value="Unassembled WGS sequence"/>
</dbReference>
<dbReference type="RefSeq" id="XP_064672252.1">
    <property type="nucleotide sequence ID" value="XM_064810005.1"/>
</dbReference>
<dbReference type="InterPro" id="IPR042099">
    <property type="entry name" value="ANL_N_sf"/>
</dbReference>
<dbReference type="InterPro" id="IPR009081">
    <property type="entry name" value="PP-bd_ACP"/>
</dbReference>
<keyword evidence="5" id="KW-1185">Reference proteome</keyword>
<evidence type="ECO:0000313" key="4">
    <source>
        <dbReference type="EMBL" id="KAK4114682.1"/>
    </source>
</evidence>
<dbReference type="EMBL" id="MU853336">
    <property type="protein sequence ID" value="KAK4114682.1"/>
    <property type="molecule type" value="Genomic_DNA"/>
</dbReference>
<dbReference type="Gene3D" id="3.40.50.12780">
    <property type="entry name" value="N-terminal domain of ligase-like"/>
    <property type="match status" value="1"/>
</dbReference>
<dbReference type="PROSITE" id="PS50075">
    <property type="entry name" value="CARRIER"/>
    <property type="match status" value="1"/>
</dbReference>
<dbReference type="Gene3D" id="3.40.50.720">
    <property type="entry name" value="NAD(P)-binding Rossmann-like Domain"/>
    <property type="match status" value="1"/>
</dbReference>
<dbReference type="InterPro" id="IPR020806">
    <property type="entry name" value="PKS_PP-bd"/>
</dbReference>
<keyword evidence="2" id="KW-0597">Phosphoprotein</keyword>
<accession>A0AAN6YUX4</accession>
<sequence>MADSKHARIAQWQDDPLLPNMVDRLAREMPDAVYGEWPVLPTSYDAGFHAVTYAQLANAANGLAWWILDQFGQPSKTGEVLAYMGPNDVRFTALILAAIKTGYVIFLTSPRNSAAAHQALFDRLSCGVLVTPDPLPAPAEPVLEQIRPRHLRIPSIDKLLNDKYPEYHYAKSFEEARWDRIWILHTSGSTGIPKPVTWTHESLARHWNGTALAAPDEIRSLESSYIGKRVLNTLPHFHGGGFGQYVLYAIPFGNVVISPATTTIATAQGVVEALKRCPADIAVLAPSIVAELAQNPELLDYCAKNLERILYIGGDVPQALGDQVAAKVPLCCRFGTSETGFPHQLLPAELELSPSDWNYLRLHPNTGFVFEEATDGVYELVFRHNDLLGTQVQFAIREFINFDKEYRTRDLFEPHPTVPDMWRWRARADDVIVFLNGEKTNPISMEQYIVTHAPELSAALVLGAQRFQAALLVEPAAASADRRLTTAEQAALIERIWPVVEEANRAAPAHARVEKSLILVATPHRPLVRTPKGTIQRAASVAQYAADIDRLYADADVVVVEEEAAGSGLDPTDAKAVRQFVRQAVADVTGWNNVDEAVNLFERGLDSLQVLRLTRALRRGLYQPDLAMSTVYQNPSVAQITAAVMNSNDAVVDHGQTMTQLLSTYRALIQQIPVASSTKPSPKELSTPVNVILTGSTGTLGTLLLQALLSRPEVSHVFCLNRSADGGRAGQGDRFTSAGFPVDTLDDAKRITFLHADLSRPYLGLDEETYASLRDRAGLVIHNAWPVNFNLSLTAFRPQLAGMVNLFTLASQCHMRFVFVSSVGAVSGRSPDAGPAEEAIYEGLDTPFRNGYSQSKFLAELLCDTAARHLDLSVSVLRVGQIAGSVNSPGMPWSRAEWLPSLVLSSLYLGCLPDNLGPSFSDVDWAPADLLAEVVCDLALTGSERKTDGADVFHLRNPHTTPWNMLLPAILDAARRQANGKQTLEIVSPPVWLARLEKSVAGKGDNDLVSLAVVNPAIKLLDFYRNGLWGSGSNLPAQVSSSAILSVKRGLDASSTFRNMPAVSPEWMRKWVEEWVGTE</sequence>
<dbReference type="SUPFAM" id="SSF47336">
    <property type="entry name" value="ACP-like"/>
    <property type="match status" value="1"/>
</dbReference>
<dbReference type="InterPro" id="IPR013120">
    <property type="entry name" value="FAR_NAD-bd"/>
</dbReference>
<gene>
    <name evidence="4" type="ORF">N656DRAFT_541901</name>
</gene>
<dbReference type="InterPro" id="IPR036291">
    <property type="entry name" value="NAD(P)-bd_dom_sf"/>
</dbReference>
<dbReference type="InterPro" id="IPR000873">
    <property type="entry name" value="AMP-dep_synth/lig_dom"/>
</dbReference>
<dbReference type="Gene3D" id="1.10.1200.10">
    <property type="entry name" value="ACP-like"/>
    <property type="match status" value="1"/>
</dbReference>
<dbReference type="Pfam" id="PF00501">
    <property type="entry name" value="AMP-binding"/>
    <property type="match status" value="1"/>
</dbReference>
<dbReference type="Pfam" id="PF00550">
    <property type="entry name" value="PP-binding"/>
    <property type="match status" value="1"/>
</dbReference>
<dbReference type="Pfam" id="PF23562">
    <property type="entry name" value="AMP-binding_C_3"/>
    <property type="match status" value="1"/>
</dbReference>
<evidence type="ECO:0000256" key="1">
    <source>
        <dbReference type="ARBA" id="ARBA00022450"/>
    </source>
</evidence>
<keyword evidence="1" id="KW-0596">Phosphopantetheine</keyword>
<dbReference type="InterPro" id="IPR020845">
    <property type="entry name" value="AMP-binding_CS"/>
</dbReference>
<comment type="caution">
    <text evidence="4">The sequence shown here is derived from an EMBL/GenBank/DDBJ whole genome shotgun (WGS) entry which is preliminary data.</text>
</comment>
<evidence type="ECO:0000259" key="3">
    <source>
        <dbReference type="PROSITE" id="PS50075"/>
    </source>
</evidence>
<dbReference type="SUPFAM" id="SSF56801">
    <property type="entry name" value="Acetyl-CoA synthetase-like"/>
    <property type="match status" value="1"/>
</dbReference>
<feature type="domain" description="Carrier" evidence="3">
    <location>
        <begin position="572"/>
        <end position="648"/>
    </location>
</feature>
<reference evidence="4" key="1">
    <citation type="journal article" date="2023" name="Mol. Phylogenet. Evol.">
        <title>Genome-scale phylogeny and comparative genomics of the fungal order Sordariales.</title>
        <authorList>
            <person name="Hensen N."/>
            <person name="Bonometti L."/>
            <person name="Westerberg I."/>
            <person name="Brannstrom I.O."/>
            <person name="Guillou S."/>
            <person name="Cros-Aarteil S."/>
            <person name="Calhoun S."/>
            <person name="Haridas S."/>
            <person name="Kuo A."/>
            <person name="Mondo S."/>
            <person name="Pangilinan J."/>
            <person name="Riley R."/>
            <person name="LaButti K."/>
            <person name="Andreopoulos B."/>
            <person name="Lipzen A."/>
            <person name="Chen C."/>
            <person name="Yan M."/>
            <person name="Daum C."/>
            <person name="Ng V."/>
            <person name="Clum A."/>
            <person name="Steindorff A."/>
            <person name="Ohm R.A."/>
            <person name="Martin F."/>
            <person name="Silar P."/>
            <person name="Natvig D.O."/>
            <person name="Lalanne C."/>
            <person name="Gautier V."/>
            <person name="Ament-Velasquez S.L."/>
            <person name="Kruys A."/>
            <person name="Hutchinson M.I."/>
            <person name="Powell A.J."/>
            <person name="Barry K."/>
            <person name="Miller A.N."/>
            <person name="Grigoriev I.V."/>
            <person name="Debuchy R."/>
            <person name="Gladieux P."/>
            <person name="Hiltunen Thoren M."/>
            <person name="Johannesson H."/>
        </authorList>
    </citation>
    <scope>NUCLEOTIDE SEQUENCE</scope>
    <source>
        <strain evidence="4">CBS 508.74</strain>
    </source>
</reference>
<evidence type="ECO:0000313" key="5">
    <source>
        <dbReference type="Proteomes" id="UP001302812"/>
    </source>
</evidence>
<dbReference type="GeneID" id="89934129"/>
<dbReference type="GO" id="GO:0031177">
    <property type="term" value="F:phosphopantetheine binding"/>
    <property type="evidence" value="ECO:0007669"/>
    <property type="project" value="InterPro"/>
</dbReference>
<dbReference type="SMART" id="SM00823">
    <property type="entry name" value="PKS_PP"/>
    <property type="match status" value="1"/>
</dbReference>
<reference evidence="4" key="2">
    <citation type="submission" date="2023-05" db="EMBL/GenBank/DDBJ databases">
        <authorList>
            <consortium name="Lawrence Berkeley National Laboratory"/>
            <person name="Steindorff A."/>
            <person name="Hensen N."/>
            <person name="Bonometti L."/>
            <person name="Westerberg I."/>
            <person name="Brannstrom I.O."/>
            <person name="Guillou S."/>
            <person name="Cros-Aarteil S."/>
            <person name="Calhoun S."/>
            <person name="Haridas S."/>
            <person name="Kuo A."/>
            <person name="Mondo S."/>
            <person name="Pangilinan J."/>
            <person name="Riley R."/>
            <person name="Labutti K."/>
            <person name="Andreopoulos B."/>
            <person name="Lipzen A."/>
            <person name="Chen C."/>
            <person name="Yanf M."/>
            <person name="Daum C."/>
            <person name="Ng V."/>
            <person name="Clum A."/>
            <person name="Ohm R."/>
            <person name="Martin F."/>
            <person name="Silar P."/>
            <person name="Natvig D."/>
            <person name="Lalanne C."/>
            <person name="Gautier V."/>
            <person name="Ament-Velasquez S.L."/>
            <person name="Kruys A."/>
            <person name="Hutchinson M.I."/>
            <person name="Powell A.J."/>
            <person name="Barry K."/>
            <person name="Miller A.N."/>
            <person name="Grigoriev I.V."/>
            <person name="Debuchy R."/>
            <person name="Gladieux P."/>
            <person name="Thoren M.H."/>
            <person name="Johannesson H."/>
        </authorList>
    </citation>
    <scope>NUCLEOTIDE SEQUENCE</scope>
    <source>
        <strain evidence="4">CBS 508.74</strain>
    </source>
</reference>
<name>A0AAN6YUX4_9PEZI</name>
<organism evidence="4 5">
    <name type="scientific">Canariomyces notabilis</name>
    <dbReference type="NCBI Taxonomy" id="2074819"/>
    <lineage>
        <taxon>Eukaryota</taxon>
        <taxon>Fungi</taxon>
        <taxon>Dikarya</taxon>
        <taxon>Ascomycota</taxon>
        <taxon>Pezizomycotina</taxon>
        <taxon>Sordariomycetes</taxon>
        <taxon>Sordariomycetidae</taxon>
        <taxon>Sordariales</taxon>
        <taxon>Chaetomiaceae</taxon>
        <taxon>Canariomyces</taxon>
    </lineage>
</organism>
<dbReference type="PROSITE" id="PS00455">
    <property type="entry name" value="AMP_BINDING"/>
    <property type="match status" value="1"/>
</dbReference>
<proteinExistence type="predicted"/>
<dbReference type="Pfam" id="PF07993">
    <property type="entry name" value="NAD_binding_4"/>
    <property type="match status" value="1"/>
</dbReference>
<dbReference type="SUPFAM" id="SSF51735">
    <property type="entry name" value="NAD(P)-binding Rossmann-fold domains"/>
    <property type="match status" value="1"/>
</dbReference>